<evidence type="ECO:0000256" key="1">
    <source>
        <dbReference type="SAM" id="Phobius"/>
    </source>
</evidence>
<reference evidence="2 3" key="1">
    <citation type="journal article" date="2019" name="Int. J. Syst. Evol. Microbiol.">
        <title>The Global Catalogue of Microorganisms (GCM) 10K type strain sequencing project: providing services to taxonomists for standard genome sequencing and annotation.</title>
        <authorList>
            <consortium name="The Broad Institute Genomics Platform"/>
            <consortium name="The Broad Institute Genome Sequencing Center for Infectious Disease"/>
            <person name="Wu L."/>
            <person name="Ma J."/>
        </authorList>
    </citation>
    <scope>NUCLEOTIDE SEQUENCE [LARGE SCALE GENOMIC DNA]</scope>
    <source>
        <strain evidence="2 3">JCM 14917</strain>
    </source>
</reference>
<organism evidence="2 3">
    <name type="scientific">Arthrobacter parietis</name>
    <dbReference type="NCBI Taxonomy" id="271434"/>
    <lineage>
        <taxon>Bacteria</taxon>
        <taxon>Bacillati</taxon>
        <taxon>Actinomycetota</taxon>
        <taxon>Actinomycetes</taxon>
        <taxon>Micrococcales</taxon>
        <taxon>Micrococcaceae</taxon>
        <taxon>Arthrobacter</taxon>
    </lineage>
</organism>
<dbReference type="Proteomes" id="UP001500974">
    <property type="component" value="Unassembled WGS sequence"/>
</dbReference>
<comment type="caution">
    <text evidence="2">The sequence shown here is derived from an EMBL/GenBank/DDBJ whole genome shotgun (WGS) entry which is preliminary data.</text>
</comment>
<feature type="transmembrane region" description="Helical" evidence="1">
    <location>
        <begin position="51"/>
        <end position="70"/>
    </location>
</feature>
<dbReference type="EMBL" id="BAAAON010000010">
    <property type="protein sequence ID" value="GAA2177775.1"/>
    <property type="molecule type" value="Genomic_DNA"/>
</dbReference>
<evidence type="ECO:0000313" key="3">
    <source>
        <dbReference type="Proteomes" id="UP001500974"/>
    </source>
</evidence>
<keyword evidence="1" id="KW-0472">Membrane</keyword>
<keyword evidence="1" id="KW-0812">Transmembrane</keyword>
<dbReference type="RefSeq" id="WP_346028795.1">
    <property type="nucleotide sequence ID" value="NZ_BAAAON010000010.1"/>
</dbReference>
<name>A0ABN3B0S9_9MICC</name>
<sequence length="212" mass="22797">MADRDTPNQLIAQRFVVERLVPVIAFCGLSAVVLLALSWGGLIFVIGDVVVPAWVISAVFCVMSLVFALFDRRSRVKLQRKQEGSGSLRKSRPRVFTAHVLTTLGVAGCVLAIVWDVAYSVTYTVLTPAGSDGCQAVVREASFLMAGGGEIYAVHSAGIGWRSGSWTADDGVRPIEAGQYELSWGTTGTLVVRGDGNDPVWPAVHDVRCFEI</sequence>
<gene>
    <name evidence="2" type="ORF">GCM10009784_29600</name>
</gene>
<keyword evidence="1" id="KW-1133">Transmembrane helix</keyword>
<keyword evidence="3" id="KW-1185">Reference proteome</keyword>
<proteinExistence type="predicted"/>
<feature type="transmembrane region" description="Helical" evidence="1">
    <location>
        <begin position="20"/>
        <end position="45"/>
    </location>
</feature>
<protein>
    <submittedName>
        <fullName evidence="2">Uncharacterized protein</fullName>
    </submittedName>
</protein>
<evidence type="ECO:0000313" key="2">
    <source>
        <dbReference type="EMBL" id="GAA2177775.1"/>
    </source>
</evidence>
<feature type="transmembrane region" description="Helical" evidence="1">
    <location>
        <begin position="95"/>
        <end position="115"/>
    </location>
</feature>
<accession>A0ABN3B0S9</accession>